<dbReference type="PROSITE" id="PS50077">
    <property type="entry name" value="HEAT_REPEAT"/>
    <property type="match status" value="2"/>
</dbReference>
<gene>
    <name evidence="3" type="ORF">LARSCL_LOCUS7973</name>
</gene>
<accession>A0AAV1ZVM9</accession>
<evidence type="ECO:0000313" key="3">
    <source>
        <dbReference type="EMBL" id="CAL1275261.1"/>
    </source>
</evidence>
<feature type="compositionally biased region" description="Basic and acidic residues" evidence="2">
    <location>
        <begin position="726"/>
        <end position="736"/>
    </location>
</feature>
<dbReference type="Proteomes" id="UP001497382">
    <property type="component" value="Unassembled WGS sequence"/>
</dbReference>
<dbReference type="InterPro" id="IPR016024">
    <property type="entry name" value="ARM-type_fold"/>
</dbReference>
<dbReference type="GO" id="GO:0019888">
    <property type="term" value="F:protein phosphatase regulator activity"/>
    <property type="evidence" value="ECO:0007669"/>
    <property type="project" value="TreeGrafter"/>
</dbReference>
<keyword evidence="4" id="KW-1185">Reference proteome</keyword>
<dbReference type="PANTHER" id="PTHR21467:SF0">
    <property type="entry name" value="SERINE_THREONINE-PROTEIN PHOSPHATASE 4 REGULATORY SUBUNIT 4"/>
    <property type="match status" value="1"/>
</dbReference>
<feature type="repeat" description="HEAT" evidence="1">
    <location>
        <begin position="226"/>
        <end position="263"/>
    </location>
</feature>
<dbReference type="PANTHER" id="PTHR21467">
    <property type="entry name" value="PROTEIN PHOSPHATASE 4 REGULATORY SUBUNIT 4 PPP4R4"/>
    <property type="match status" value="1"/>
</dbReference>
<dbReference type="InterPro" id="IPR039918">
    <property type="entry name" value="PPP4R4"/>
</dbReference>
<dbReference type="SUPFAM" id="SSF48371">
    <property type="entry name" value="ARM repeat"/>
    <property type="match status" value="1"/>
</dbReference>
<dbReference type="Gene3D" id="1.25.10.10">
    <property type="entry name" value="Leucine-rich Repeat Variant"/>
    <property type="match status" value="1"/>
</dbReference>
<feature type="region of interest" description="Disordered" evidence="2">
    <location>
        <begin position="704"/>
        <end position="741"/>
    </location>
</feature>
<name>A0AAV1ZVM9_9ARAC</name>
<feature type="compositionally biased region" description="Low complexity" evidence="2">
    <location>
        <begin position="778"/>
        <end position="790"/>
    </location>
</feature>
<evidence type="ECO:0008006" key="5">
    <source>
        <dbReference type="Google" id="ProtNLM"/>
    </source>
</evidence>
<dbReference type="EMBL" id="CAXIEN010000083">
    <property type="protein sequence ID" value="CAL1275261.1"/>
    <property type="molecule type" value="Genomic_DNA"/>
</dbReference>
<dbReference type="AlphaFoldDB" id="A0AAV1ZVM9"/>
<organism evidence="3 4">
    <name type="scientific">Larinioides sclopetarius</name>
    <dbReference type="NCBI Taxonomy" id="280406"/>
    <lineage>
        <taxon>Eukaryota</taxon>
        <taxon>Metazoa</taxon>
        <taxon>Ecdysozoa</taxon>
        <taxon>Arthropoda</taxon>
        <taxon>Chelicerata</taxon>
        <taxon>Arachnida</taxon>
        <taxon>Araneae</taxon>
        <taxon>Araneomorphae</taxon>
        <taxon>Entelegynae</taxon>
        <taxon>Araneoidea</taxon>
        <taxon>Araneidae</taxon>
        <taxon>Larinioides</taxon>
    </lineage>
</organism>
<dbReference type="InterPro" id="IPR011989">
    <property type="entry name" value="ARM-like"/>
</dbReference>
<evidence type="ECO:0000256" key="2">
    <source>
        <dbReference type="SAM" id="MobiDB-lite"/>
    </source>
</evidence>
<feature type="region of interest" description="Disordered" evidence="2">
    <location>
        <begin position="769"/>
        <end position="863"/>
    </location>
</feature>
<feature type="repeat" description="HEAT" evidence="1">
    <location>
        <begin position="187"/>
        <end position="224"/>
    </location>
</feature>
<protein>
    <recommendedName>
        <fullName evidence="5">Serine/threonine-protein phosphatase 4 regulatory subunit 4</fullName>
    </recommendedName>
</protein>
<comment type="caution">
    <text evidence="3">The sequence shown here is derived from an EMBL/GenBank/DDBJ whole genome shotgun (WGS) entry which is preliminary data.</text>
</comment>
<dbReference type="GO" id="GO:0008287">
    <property type="term" value="C:protein serine/threonine phosphatase complex"/>
    <property type="evidence" value="ECO:0007669"/>
    <property type="project" value="TreeGrafter"/>
</dbReference>
<dbReference type="InterPro" id="IPR021133">
    <property type="entry name" value="HEAT_type_2"/>
</dbReference>
<evidence type="ECO:0000313" key="4">
    <source>
        <dbReference type="Proteomes" id="UP001497382"/>
    </source>
</evidence>
<reference evidence="3 4" key="1">
    <citation type="submission" date="2024-04" db="EMBL/GenBank/DDBJ databases">
        <authorList>
            <person name="Rising A."/>
            <person name="Reimegard J."/>
            <person name="Sonavane S."/>
            <person name="Akerstrom W."/>
            <person name="Nylinder S."/>
            <person name="Hedman E."/>
            <person name="Kallberg Y."/>
        </authorList>
    </citation>
    <scope>NUCLEOTIDE SEQUENCE [LARGE SCALE GENOMIC DNA]</scope>
</reference>
<dbReference type="GO" id="GO:0005829">
    <property type="term" value="C:cytosol"/>
    <property type="evidence" value="ECO:0007669"/>
    <property type="project" value="TreeGrafter"/>
</dbReference>
<feature type="compositionally biased region" description="Basic and acidic residues" evidence="2">
    <location>
        <begin position="848"/>
        <end position="859"/>
    </location>
</feature>
<evidence type="ECO:0000256" key="1">
    <source>
        <dbReference type="PROSITE-ProRule" id="PRU00103"/>
    </source>
</evidence>
<proteinExistence type="predicted"/>
<sequence>MWLDEESNFENDCAKEQGNEKIRFRSNSPPLEGGESLCEFYLDPPEQGEKLRSFQLNKAFSENHDGSPNANMQNDVFRFVGGEKLPCRNFVSLLNQDLLPTSTFTQTFLQSILSSVDSTDPVVANAWMETLLDVIDLLPKEIVKGEILTLAVNKGQMSQPVSSRLLCCKMLGKICLKFDAYVIKKEVLPVVLSLCQDVDFEVRGYMCKQLDVVAKGIGLESTKSAILPELVELAYDEETFVRLAAIETIVQMLPLLDDDTCTQAIIPLVKKLCENSYSLKDSTLPVICRQLGQLCCGLADNFTSEQKQWFLKFFQELSKLGLPNTEKYRSSFTSPLPDLLPEVDHRDKFRECRHACAFNFPAMVLFVGSENFEKELYRTFRDLCTDPFHNVRKTMACGFYEVGRLLNSKASLLQQELVILLQDESLEVLKGIIPYLPDCLKTICCCSDSQDNDKSNLVKALIVCEEATSVTSSWRLHADFLSCLSCLPSCISSEIIFTTFVPLLFVKLHAARPIPCRIAAAYSLLIFLRNTPSLERRKGIINELIRELCYGRSCHKRMLFIRVCELVIELFSKVFFKQHFLKPLLTLSVDPVPNIRLRLCSILPRLKSLIKLPKDSHLLQQLESCIKTLISDEKDRDVSYAVSRAIEELDKIEVATEPISRRSSCIEIALDMKDRLKEEEERHQLEMEFNLKLKEERNVDFSTISTNTKGGKIPVRKSGTLPKPTKIKEKHSEQPEKVVSSQSKSLRILKKERRISSPAVIVEFQKNSSQVLQTTRDVSTSTETVSKTTSPKCNIPKSRSESPNVRTWPRQKRSSLIPKQSIDRCPSPMPQSRRFSEQSNKEISSTEVSKKPTSSEKRTLSIPNNKVIQTAKENLTKAKISSKDNRSNSPLESKKRTIGTILPSPGIIFFLYNYRAVRCKWYYTQGPALLKGSTPIMEF</sequence>